<reference evidence="8 9" key="1">
    <citation type="journal article" date="2014" name="Nat. Genet.">
        <title>Genome and transcriptome of the porcine whipworm Trichuris suis.</title>
        <authorList>
            <person name="Jex A.R."/>
            <person name="Nejsum P."/>
            <person name="Schwarz E.M."/>
            <person name="Hu L."/>
            <person name="Young N.D."/>
            <person name="Hall R.S."/>
            <person name="Korhonen P.K."/>
            <person name="Liao S."/>
            <person name="Thamsborg S."/>
            <person name="Xia J."/>
            <person name="Xu P."/>
            <person name="Wang S."/>
            <person name="Scheerlinck J.P."/>
            <person name="Hofmann A."/>
            <person name="Sternberg P.W."/>
            <person name="Wang J."/>
            <person name="Gasser R.B."/>
        </authorList>
    </citation>
    <scope>NUCLEOTIDE SEQUENCE [LARGE SCALE GENOMIC DNA]</scope>
    <source>
        <strain evidence="8">DCEP-RM93M</strain>
    </source>
</reference>
<dbReference type="CDD" id="cd19051">
    <property type="entry name" value="LGIC_TM_cation"/>
    <property type="match status" value="1"/>
</dbReference>
<dbReference type="Pfam" id="PF02931">
    <property type="entry name" value="Neur_chan_LBD"/>
    <property type="match status" value="2"/>
</dbReference>
<keyword evidence="4 5" id="KW-0472">Membrane</keyword>
<feature type="transmembrane region" description="Helical" evidence="5">
    <location>
        <begin position="555"/>
        <end position="576"/>
    </location>
</feature>
<evidence type="ECO:0000259" key="6">
    <source>
        <dbReference type="Pfam" id="PF02931"/>
    </source>
</evidence>
<comment type="subcellular location">
    <subcellularLocation>
        <location evidence="1">Membrane</location>
        <topology evidence="1">Multi-pass membrane protein</topology>
    </subcellularLocation>
</comment>
<keyword evidence="9" id="KW-1185">Reference proteome</keyword>
<accession>A0A085MD47</accession>
<dbReference type="InterPro" id="IPR018000">
    <property type="entry name" value="Neurotransmitter_ion_chnl_CS"/>
</dbReference>
<dbReference type="Pfam" id="PF02932">
    <property type="entry name" value="Neur_chan_memb"/>
    <property type="match status" value="1"/>
</dbReference>
<dbReference type="Proteomes" id="UP000030764">
    <property type="component" value="Unassembled WGS sequence"/>
</dbReference>
<keyword evidence="2 5" id="KW-0812">Transmembrane</keyword>
<dbReference type="InterPro" id="IPR036719">
    <property type="entry name" value="Neuro-gated_channel_TM_sf"/>
</dbReference>
<feature type="domain" description="Neurotransmitter-gated ion-channel transmembrane" evidence="7">
    <location>
        <begin position="310"/>
        <end position="570"/>
    </location>
</feature>
<dbReference type="GO" id="GO:0016020">
    <property type="term" value="C:membrane"/>
    <property type="evidence" value="ECO:0007669"/>
    <property type="project" value="UniProtKB-SubCell"/>
</dbReference>
<evidence type="ECO:0000259" key="7">
    <source>
        <dbReference type="Pfam" id="PF02932"/>
    </source>
</evidence>
<feature type="transmembrane region" description="Helical" evidence="5">
    <location>
        <begin position="369"/>
        <end position="392"/>
    </location>
</feature>
<feature type="transmembrane region" description="Helical" evidence="5">
    <location>
        <begin position="339"/>
        <end position="357"/>
    </location>
</feature>
<dbReference type="InterPro" id="IPR006029">
    <property type="entry name" value="Neurotrans-gated_channel_TM"/>
</dbReference>
<evidence type="ECO:0000256" key="1">
    <source>
        <dbReference type="ARBA" id="ARBA00004141"/>
    </source>
</evidence>
<sequence>MVGYLSEDCFSLELEMVQLHFDMINYFPAHLLLERLYLNVLSVPYSHGSADAKRLVDDLFNKSRYDIRVRPVRKITTTTNVSVRMNLYMINDIVGTQEEQSERSQTVILYMWTVQIWKDQFLHWDPKLYGGIDSIIVPYHMVWLPDTYLYNGYELKHFHLTAVYVELYSLEMELQKSERRINVILSLQSDHQKIRYLSDMSNITESATVTFRYPAIYKFTCYMNILYYPFDWQFCRMTFGSWMFDATQIDYFPYAQDVFLEDYIEHSEWTLVSFKTKRVLKDYQCCVNPFSLLYCDLILARKPWFSLVNLIIPTAIINFVSLFGIFSPTTTTGHRTEKINLGITTLLTMSILLLMVSQEMPTTSDFIPFIGWFYLSVIILISFATLLSTAVIEIQLQARYGKSIPHFWRKVMFETLASRIFIRIPPKLWKVMNHDNKLRFCKNGGRDHHFSQLDQNISDTYAADDPLATSRHHRRICMRRNEGIKCRDDQQYRYSTLGSLKEDDLFDAPVNTISRQIAEIRENVQQIMKLLGQHESQQLLALEWDCIATIIERTLMIIFILLSLIVTTSIVTYGMFRGSFIHFPDDYE</sequence>
<dbReference type="GO" id="GO:0004888">
    <property type="term" value="F:transmembrane signaling receptor activity"/>
    <property type="evidence" value="ECO:0007669"/>
    <property type="project" value="InterPro"/>
</dbReference>
<proteinExistence type="predicted"/>
<dbReference type="EMBL" id="KL363202">
    <property type="protein sequence ID" value="KFD55143.1"/>
    <property type="molecule type" value="Genomic_DNA"/>
</dbReference>
<feature type="domain" description="Neurotransmitter-gated ion-channel ligand-binding" evidence="6">
    <location>
        <begin position="197"/>
        <end position="303"/>
    </location>
</feature>
<gene>
    <name evidence="8" type="ORF">M513_04061</name>
</gene>
<feature type="transmembrane region" description="Helical" evidence="5">
    <location>
        <begin position="304"/>
        <end position="327"/>
    </location>
</feature>
<organism evidence="8 9">
    <name type="scientific">Trichuris suis</name>
    <name type="common">pig whipworm</name>
    <dbReference type="NCBI Taxonomy" id="68888"/>
    <lineage>
        <taxon>Eukaryota</taxon>
        <taxon>Metazoa</taxon>
        <taxon>Ecdysozoa</taxon>
        <taxon>Nematoda</taxon>
        <taxon>Enoplea</taxon>
        <taxon>Dorylaimia</taxon>
        <taxon>Trichinellida</taxon>
        <taxon>Trichuridae</taxon>
        <taxon>Trichuris</taxon>
    </lineage>
</organism>
<feature type="domain" description="Neurotransmitter-gated ion-channel ligand-binding" evidence="6">
    <location>
        <begin position="53"/>
        <end position="162"/>
    </location>
</feature>
<evidence type="ECO:0000256" key="4">
    <source>
        <dbReference type="ARBA" id="ARBA00023136"/>
    </source>
</evidence>
<evidence type="ECO:0000313" key="8">
    <source>
        <dbReference type="EMBL" id="KFD55143.1"/>
    </source>
</evidence>
<dbReference type="InterPro" id="IPR006202">
    <property type="entry name" value="Neur_chan_lig-bd"/>
</dbReference>
<evidence type="ECO:0008006" key="10">
    <source>
        <dbReference type="Google" id="ProtNLM"/>
    </source>
</evidence>
<dbReference type="AlphaFoldDB" id="A0A085MD47"/>
<dbReference type="PROSITE" id="PS00236">
    <property type="entry name" value="NEUROTR_ION_CHANNEL"/>
    <property type="match status" value="1"/>
</dbReference>
<dbReference type="SUPFAM" id="SSF90112">
    <property type="entry name" value="Neurotransmitter-gated ion-channel transmembrane pore"/>
    <property type="match status" value="1"/>
</dbReference>
<dbReference type="PANTHER" id="PTHR18945">
    <property type="entry name" value="NEUROTRANSMITTER GATED ION CHANNEL"/>
    <property type="match status" value="1"/>
</dbReference>
<dbReference type="InterPro" id="IPR036734">
    <property type="entry name" value="Neur_chan_lig-bd_sf"/>
</dbReference>
<dbReference type="Gene3D" id="1.20.58.390">
    <property type="entry name" value="Neurotransmitter-gated ion-channel transmembrane domain"/>
    <property type="match status" value="1"/>
</dbReference>
<name>A0A085MD47_9BILA</name>
<dbReference type="GO" id="GO:0005230">
    <property type="term" value="F:extracellular ligand-gated monoatomic ion channel activity"/>
    <property type="evidence" value="ECO:0007669"/>
    <property type="project" value="InterPro"/>
</dbReference>
<evidence type="ECO:0000256" key="5">
    <source>
        <dbReference type="SAM" id="Phobius"/>
    </source>
</evidence>
<evidence type="ECO:0000256" key="3">
    <source>
        <dbReference type="ARBA" id="ARBA00022989"/>
    </source>
</evidence>
<dbReference type="InterPro" id="IPR006201">
    <property type="entry name" value="Neur_channel"/>
</dbReference>
<evidence type="ECO:0000256" key="2">
    <source>
        <dbReference type="ARBA" id="ARBA00022692"/>
    </source>
</evidence>
<protein>
    <recommendedName>
        <fullName evidence="10">Neurotransmitter-gated ion-channel ligand binding domain protein</fullName>
    </recommendedName>
</protein>
<dbReference type="InterPro" id="IPR038050">
    <property type="entry name" value="Neuro_actylchol_rec"/>
</dbReference>
<evidence type="ECO:0000313" key="9">
    <source>
        <dbReference type="Proteomes" id="UP000030764"/>
    </source>
</evidence>
<dbReference type="SUPFAM" id="SSF63712">
    <property type="entry name" value="Nicotinic receptor ligand binding domain-like"/>
    <property type="match status" value="2"/>
</dbReference>
<keyword evidence="3 5" id="KW-1133">Transmembrane helix</keyword>
<dbReference type="Gene3D" id="2.70.170.10">
    <property type="entry name" value="Neurotransmitter-gated ion-channel ligand-binding domain"/>
    <property type="match status" value="1"/>
</dbReference>